<dbReference type="SUPFAM" id="SSF54826">
    <property type="entry name" value="Enolase N-terminal domain-like"/>
    <property type="match status" value="1"/>
</dbReference>
<dbReference type="InterPro" id="IPR029017">
    <property type="entry name" value="Enolase-like_N"/>
</dbReference>
<dbReference type="InterPro" id="IPR013341">
    <property type="entry name" value="Mandelate_racemase_N_dom"/>
</dbReference>
<keyword evidence="2" id="KW-0413">Isomerase</keyword>
<feature type="domain" description="Mandelate racemase/muconate lactonizing enzyme N-terminal" evidence="1">
    <location>
        <begin position="17"/>
        <end position="110"/>
    </location>
</feature>
<proteinExistence type="predicted"/>
<keyword evidence="2" id="KW-0614">Plasmid</keyword>
<sequence length="136" mass="14452">MIAAAPAIERVETLLGDIPTIRHHKLSVATMNCQTPVFVRVRCRHGIEGVGVGTTIGGLAYGEESPESIQVSIDTYFAALPLGMDATRNGAAMAHVRKLFQDNRFAKCALVTKISSYICPRLLALASHSTGLASTG</sequence>
<dbReference type="GO" id="GO:0018849">
    <property type="term" value="F:muconate cycloisomerase activity"/>
    <property type="evidence" value="ECO:0007669"/>
    <property type="project" value="UniProtKB-EC"/>
</dbReference>
<dbReference type="EC" id="5.5.1.1" evidence="2"/>
<reference evidence="2 3" key="1">
    <citation type="journal article" date="2011" name="J. Bacteriol.">
        <title>Complete genome sequence of the type strain Cupriavidus necator N-1.</title>
        <authorList>
            <person name="Poehlein A."/>
            <person name="Kusian B."/>
            <person name="Friedrich B."/>
            <person name="Daniel R."/>
            <person name="Bowien B."/>
        </authorList>
    </citation>
    <scope>NUCLEOTIDE SEQUENCE [LARGE SCALE GENOMIC DNA]</scope>
    <source>
        <strain evidence="3">ATCC 43291 / DSM 13513 / CCUG 52238 / LMG 8453 / N-1</strain>
        <plasmid evidence="2 3">pBB1</plasmid>
    </source>
</reference>
<dbReference type="Pfam" id="PF02746">
    <property type="entry name" value="MR_MLE_N"/>
    <property type="match status" value="1"/>
</dbReference>
<dbReference type="Proteomes" id="UP000006798">
    <property type="component" value="Plasmid pBB1"/>
</dbReference>
<evidence type="ECO:0000313" key="2">
    <source>
        <dbReference type="EMBL" id="AEI82643.1"/>
    </source>
</evidence>
<protein>
    <submittedName>
        <fullName evidence="2">Muconate cycloisomerase CatB</fullName>
        <ecNumber evidence="2">5.5.1.1</ecNumber>
    </submittedName>
</protein>
<evidence type="ECO:0000259" key="1">
    <source>
        <dbReference type="Pfam" id="PF02746"/>
    </source>
</evidence>
<dbReference type="KEGG" id="cnc:CNE_BB1p12420"/>
<name>F8GVM3_CUPNN</name>
<dbReference type="HOGENOM" id="CLU_1871986_0_0_4"/>
<gene>
    <name evidence="2" type="primary">catB</name>
    <name evidence="2" type="ordered locus">CNE_BB1p12420</name>
</gene>
<dbReference type="EMBL" id="CP002879">
    <property type="protein sequence ID" value="AEI82643.1"/>
    <property type="molecule type" value="Genomic_DNA"/>
</dbReference>
<evidence type="ECO:0000313" key="3">
    <source>
        <dbReference type="Proteomes" id="UP000006798"/>
    </source>
</evidence>
<geneLocation type="plasmid" evidence="2 3">
    <name>pBB1</name>
</geneLocation>
<dbReference type="Gene3D" id="3.30.390.10">
    <property type="entry name" value="Enolase-like, N-terminal domain"/>
    <property type="match status" value="1"/>
</dbReference>
<dbReference type="AlphaFoldDB" id="F8GVM3"/>
<accession>F8GVM3</accession>
<organism evidence="2 3">
    <name type="scientific">Cupriavidus necator (strain ATCC 43291 / DSM 13513 / CCUG 52238 / LMG 8453 / N-1)</name>
    <name type="common">Ralstonia eutropha</name>
    <dbReference type="NCBI Taxonomy" id="1042878"/>
    <lineage>
        <taxon>Bacteria</taxon>
        <taxon>Pseudomonadati</taxon>
        <taxon>Pseudomonadota</taxon>
        <taxon>Betaproteobacteria</taxon>
        <taxon>Burkholderiales</taxon>
        <taxon>Burkholderiaceae</taxon>
        <taxon>Cupriavidus</taxon>
    </lineage>
</organism>